<gene>
    <name evidence="2" type="ORF">EC973_000467</name>
</gene>
<dbReference type="EMBL" id="JABAYA010000105">
    <property type="protein sequence ID" value="KAF7725060.1"/>
    <property type="molecule type" value="Genomic_DNA"/>
</dbReference>
<evidence type="ECO:0000256" key="1">
    <source>
        <dbReference type="SAM" id="MobiDB-lite"/>
    </source>
</evidence>
<dbReference type="Proteomes" id="UP000605846">
    <property type="component" value="Unassembled WGS sequence"/>
</dbReference>
<feature type="region of interest" description="Disordered" evidence="1">
    <location>
        <begin position="121"/>
        <end position="142"/>
    </location>
</feature>
<evidence type="ECO:0000313" key="2">
    <source>
        <dbReference type="EMBL" id="KAF7725060.1"/>
    </source>
</evidence>
<reference evidence="2" key="1">
    <citation type="submission" date="2020-01" db="EMBL/GenBank/DDBJ databases">
        <title>Genome Sequencing of Three Apophysomyces-Like Fungal Strains Confirms a Novel Fungal Genus in the Mucoromycota with divergent Burkholderia-like Endosymbiotic Bacteria.</title>
        <authorList>
            <person name="Stajich J.E."/>
            <person name="Macias A.M."/>
            <person name="Carter-House D."/>
            <person name="Lovett B."/>
            <person name="Kasson L.R."/>
            <person name="Berry K."/>
            <person name="Grigoriev I."/>
            <person name="Chang Y."/>
            <person name="Spatafora J."/>
            <person name="Kasson M.T."/>
        </authorList>
    </citation>
    <scope>NUCLEOTIDE SEQUENCE</scope>
    <source>
        <strain evidence="2">NRRL A-21654</strain>
    </source>
</reference>
<proteinExistence type="predicted"/>
<organism evidence="2 3">
    <name type="scientific">Apophysomyces ossiformis</name>
    <dbReference type="NCBI Taxonomy" id="679940"/>
    <lineage>
        <taxon>Eukaryota</taxon>
        <taxon>Fungi</taxon>
        <taxon>Fungi incertae sedis</taxon>
        <taxon>Mucoromycota</taxon>
        <taxon>Mucoromycotina</taxon>
        <taxon>Mucoromycetes</taxon>
        <taxon>Mucorales</taxon>
        <taxon>Mucorineae</taxon>
        <taxon>Mucoraceae</taxon>
        <taxon>Apophysomyces</taxon>
    </lineage>
</organism>
<feature type="compositionally biased region" description="Acidic residues" evidence="1">
    <location>
        <begin position="122"/>
        <end position="137"/>
    </location>
</feature>
<dbReference type="OrthoDB" id="2403564at2759"/>
<comment type="caution">
    <text evidence="2">The sequence shown here is derived from an EMBL/GenBank/DDBJ whole genome shotgun (WGS) entry which is preliminary data.</text>
</comment>
<protein>
    <submittedName>
        <fullName evidence="2">Uncharacterized protein</fullName>
    </submittedName>
</protein>
<evidence type="ECO:0000313" key="3">
    <source>
        <dbReference type="Proteomes" id="UP000605846"/>
    </source>
</evidence>
<feature type="region of interest" description="Disordered" evidence="1">
    <location>
        <begin position="1"/>
        <end position="22"/>
    </location>
</feature>
<name>A0A8H7ESL3_9FUNG</name>
<dbReference type="AlphaFoldDB" id="A0A8H7ESL3"/>
<accession>A0A8H7ESL3</accession>
<keyword evidence="3" id="KW-1185">Reference proteome</keyword>
<sequence length="150" mass="17002">MNKTKRKSETESLEQPTKRARPDLLNELTDVLAEIKNTPSSGEISAELLKSLTGVMLQIERMSADESNAEAKQMKHESERCLESWFDELVAQCEADGELNWEDVILSSDDEDTLAMALALQESEDEEEEEEEDEEIDIEHVDDCKIQVIA</sequence>